<dbReference type="RefSeq" id="WP_115164331.1">
    <property type="nucleotide sequence ID" value="NZ_UGUA01000002.1"/>
</dbReference>
<protein>
    <submittedName>
        <fullName evidence="6">Ben and cat operon transcriptional regulator</fullName>
    </submittedName>
</protein>
<comment type="similarity">
    <text evidence="1">Belongs to the LysR transcriptional regulatory family.</text>
</comment>
<dbReference type="CDD" id="cd08414">
    <property type="entry name" value="PBP2_LTTR_aromatics_like"/>
    <property type="match status" value="1"/>
</dbReference>
<evidence type="ECO:0000256" key="2">
    <source>
        <dbReference type="ARBA" id="ARBA00023015"/>
    </source>
</evidence>
<dbReference type="InterPro" id="IPR005119">
    <property type="entry name" value="LysR_subst-bd"/>
</dbReference>
<dbReference type="OrthoDB" id="5289754at2"/>
<dbReference type="FunFam" id="1.10.10.10:FF:000001">
    <property type="entry name" value="LysR family transcriptional regulator"/>
    <property type="match status" value="1"/>
</dbReference>
<organism evidence="6 7">
    <name type="scientific">Providencia rustigianii</name>
    <dbReference type="NCBI Taxonomy" id="158850"/>
    <lineage>
        <taxon>Bacteria</taxon>
        <taxon>Pseudomonadati</taxon>
        <taxon>Pseudomonadota</taxon>
        <taxon>Gammaproteobacteria</taxon>
        <taxon>Enterobacterales</taxon>
        <taxon>Morganellaceae</taxon>
        <taxon>Providencia</taxon>
    </lineage>
</organism>
<dbReference type="SUPFAM" id="SSF46785">
    <property type="entry name" value="Winged helix' DNA-binding domain"/>
    <property type="match status" value="1"/>
</dbReference>
<keyword evidence="4" id="KW-0804">Transcription</keyword>
<keyword evidence="3" id="KW-0238">DNA-binding</keyword>
<dbReference type="GO" id="GO:0003677">
    <property type="term" value="F:DNA binding"/>
    <property type="evidence" value="ECO:0007669"/>
    <property type="project" value="UniProtKB-KW"/>
</dbReference>
<evidence type="ECO:0000313" key="6">
    <source>
        <dbReference type="EMBL" id="SUC35607.1"/>
    </source>
</evidence>
<dbReference type="InterPro" id="IPR000847">
    <property type="entry name" value="LysR_HTH_N"/>
</dbReference>
<evidence type="ECO:0000259" key="5">
    <source>
        <dbReference type="PROSITE" id="PS50931"/>
    </source>
</evidence>
<sequence length="304" mass="34115">MNIELRHLRYFIAVAEELHFGRAAERLHMSQPPLSQQIQMLEEKINAKLLERNNRNVALTPAGAMFLKEAYQILGQVDAAATKAARMEKGELGELSIGFTSTTPFMHKVTMSLRQYREAYPDVSIHMHQMNTKQQIPPLVTGRIDIGIMRNTILPEQLDYQLLFKEPFMVAVYEGHPLLAYEDTGVSIQQLAAYPLVFFEREVGTALYDEINHLLASEGVVPTISQEAGEAMTILGLVSAGMGISIITESFTRMKIDGVRYLKLANSQATSEVWLVYNTRRTQPAAAKKLTELLLHNIVGQSNQ</sequence>
<dbReference type="Gene3D" id="1.10.10.10">
    <property type="entry name" value="Winged helix-like DNA-binding domain superfamily/Winged helix DNA-binding domain"/>
    <property type="match status" value="1"/>
</dbReference>
<dbReference type="Pfam" id="PF00126">
    <property type="entry name" value="HTH_1"/>
    <property type="match status" value="1"/>
</dbReference>
<dbReference type="GO" id="GO:0003700">
    <property type="term" value="F:DNA-binding transcription factor activity"/>
    <property type="evidence" value="ECO:0007669"/>
    <property type="project" value="InterPro"/>
</dbReference>
<dbReference type="EMBL" id="UGUA01000002">
    <property type="protein sequence ID" value="SUC35607.1"/>
    <property type="molecule type" value="Genomic_DNA"/>
</dbReference>
<dbReference type="AlphaFoldDB" id="A0A379G3T2"/>
<dbReference type="InterPro" id="IPR036388">
    <property type="entry name" value="WH-like_DNA-bd_sf"/>
</dbReference>
<keyword evidence="2" id="KW-0805">Transcription regulation</keyword>
<evidence type="ECO:0000256" key="4">
    <source>
        <dbReference type="ARBA" id="ARBA00023163"/>
    </source>
</evidence>
<dbReference type="PANTHER" id="PTHR30346:SF17">
    <property type="entry name" value="LYSR FAMILY TRANSCRIPTIONAL REGULATOR"/>
    <property type="match status" value="1"/>
</dbReference>
<dbReference type="GO" id="GO:0032993">
    <property type="term" value="C:protein-DNA complex"/>
    <property type="evidence" value="ECO:0007669"/>
    <property type="project" value="TreeGrafter"/>
</dbReference>
<evidence type="ECO:0000256" key="3">
    <source>
        <dbReference type="ARBA" id="ARBA00023125"/>
    </source>
</evidence>
<dbReference type="PRINTS" id="PR00039">
    <property type="entry name" value="HTHLYSR"/>
</dbReference>
<dbReference type="InterPro" id="IPR036390">
    <property type="entry name" value="WH_DNA-bd_sf"/>
</dbReference>
<evidence type="ECO:0000256" key="1">
    <source>
        <dbReference type="ARBA" id="ARBA00009437"/>
    </source>
</evidence>
<proteinExistence type="inferred from homology"/>
<name>A0A379G3T2_9GAMM</name>
<dbReference type="Proteomes" id="UP000255129">
    <property type="component" value="Unassembled WGS sequence"/>
</dbReference>
<dbReference type="Pfam" id="PF03466">
    <property type="entry name" value="LysR_substrate"/>
    <property type="match status" value="1"/>
</dbReference>
<dbReference type="PROSITE" id="PS50931">
    <property type="entry name" value="HTH_LYSR"/>
    <property type="match status" value="1"/>
</dbReference>
<dbReference type="SUPFAM" id="SSF53850">
    <property type="entry name" value="Periplasmic binding protein-like II"/>
    <property type="match status" value="1"/>
</dbReference>
<reference evidence="6 7" key="1">
    <citation type="submission" date="2018-06" db="EMBL/GenBank/DDBJ databases">
        <authorList>
            <consortium name="Pathogen Informatics"/>
            <person name="Doyle S."/>
        </authorList>
    </citation>
    <scope>NUCLEOTIDE SEQUENCE [LARGE SCALE GENOMIC DNA]</scope>
    <source>
        <strain evidence="6 7">NCTC12026</strain>
    </source>
</reference>
<dbReference type="Gene3D" id="3.40.190.10">
    <property type="entry name" value="Periplasmic binding protein-like II"/>
    <property type="match status" value="2"/>
</dbReference>
<dbReference type="PANTHER" id="PTHR30346">
    <property type="entry name" value="TRANSCRIPTIONAL DUAL REGULATOR HCAR-RELATED"/>
    <property type="match status" value="1"/>
</dbReference>
<accession>A0A379G3T2</accession>
<evidence type="ECO:0000313" key="7">
    <source>
        <dbReference type="Proteomes" id="UP000255129"/>
    </source>
</evidence>
<gene>
    <name evidence="6" type="primary">benM_2</name>
    <name evidence="6" type="ORF">NCTC12026_02004</name>
</gene>
<feature type="domain" description="HTH lysR-type" evidence="5">
    <location>
        <begin position="3"/>
        <end position="60"/>
    </location>
</feature>